<reference evidence="3" key="1">
    <citation type="journal article" date="2019" name="Int. J. Syst. Evol. Microbiol.">
        <title>The Global Catalogue of Microorganisms (GCM) 10K type strain sequencing project: providing services to taxonomists for standard genome sequencing and annotation.</title>
        <authorList>
            <consortium name="The Broad Institute Genomics Platform"/>
            <consortium name="The Broad Institute Genome Sequencing Center for Infectious Disease"/>
            <person name="Wu L."/>
            <person name="Ma J."/>
        </authorList>
    </citation>
    <scope>NUCLEOTIDE SEQUENCE [LARGE SCALE GENOMIC DNA]</scope>
    <source>
        <strain evidence="3">JCM 17939</strain>
    </source>
</reference>
<comment type="caution">
    <text evidence="2">The sequence shown here is derived from an EMBL/GenBank/DDBJ whole genome shotgun (WGS) entry which is preliminary data.</text>
</comment>
<feature type="compositionally biased region" description="Basic and acidic residues" evidence="1">
    <location>
        <begin position="85"/>
        <end position="96"/>
    </location>
</feature>
<name>A0ABP8UXH3_9ACTN</name>
<feature type="region of interest" description="Disordered" evidence="1">
    <location>
        <begin position="1"/>
        <end position="118"/>
    </location>
</feature>
<evidence type="ECO:0000313" key="3">
    <source>
        <dbReference type="Proteomes" id="UP001501442"/>
    </source>
</evidence>
<feature type="compositionally biased region" description="Basic and acidic residues" evidence="1">
    <location>
        <begin position="31"/>
        <end position="51"/>
    </location>
</feature>
<organism evidence="2 3">
    <name type="scientific">Actinoallomurus vinaceus</name>
    <dbReference type="NCBI Taxonomy" id="1080074"/>
    <lineage>
        <taxon>Bacteria</taxon>
        <taxon>Bacillati</taxon>
        <taxon>Actinomycetota</taxon>
        <taxon>Actinomycetes</taxon>
        <taxon>Streptosporangiales</taxon>
        <taxon>Thermomonosporaceae</taxon>
        <taxon>Actinoallomurus</taxon>
    </lineage>
</organism>
<accession>A0ABP8UXH3</accession>
<protein>
    <submittedName>
        <fullName evidence="2">Uncharacterized protein</fullName>
    </submittedName>
</protein>
<proteinExistence type="predicted"/>
<evidence type="ECO:0000313" key="2">
    <source>
        <dbReference type="EMBL" id="GAA4639808.1"/>
    </source>
</evidence>
<evidence type="ECO:0000256" key="1">
    <source>
        <dbReference type="SAM" id="MobiDB-lite"/>
    </source>
</evidence>
<dbReference type="EMBL" id="BAABHK010000029">
    <property type="protein sequence ID" value="GAA4639808.1"/>
    <property type="molecule type" value="Genomic_DNA"/>
</dbReference>
<gene>
    <name evidence="2" type="ORF">GCM10023196_102900</name>
</gene>
<keyword evidence="3" id="KW-1185">Reference proteome</keyword>
<dbReference type="Proteomes" id="UP001501442">
    <property type="component" value="Unassembled WGS sequence"/>
</dbReference>
<sequence length="137" mass="15071">MHPAPARGRRRIRKVRWDSSDVKCSMGKSRKVNDPGRKLSCRDRRGTRSDTPDLTDETGISRGPARPGRPPYVEGRRRRRPHAATQRDDARRRRDAPGGSIVVPHPGGSAVVTRPGDPAPETGAVLCARSLHLVEST</sequence>